<feature type="compositionally biased region" description="Acidic residues" evidence="11">
    <location>
        <begin position="176"/>
        <end position="186"/>
    </location>
</feature>
<dbReference type="PANTHER" id="PTHR11214">
    <property type="entry name" value="BETA-1,3-N-ACETYLGLUCOSAMINYLTRANSFERASE"/>
    <property type="match status" value="1"/>
</dbReference>
<dbReference type="Proteomes" id="UP000279236">
    <property type="component" value="Unassembled WGS sequence"/>
</dbReference>
<dbReference type="GO" id="GO:0051072">
    <property type="term" value="P:4,6-pyruvylated galactose residue biosynthetic process"/>
    <property type="evidence" value="ECO:0007669"/>
    <property type="project" value="TreeGrafter"/>
</dbReference>
<evidence type="ECO:0000256" key="2">
    <source>
        <dbReference type="ARBA" id="ARBA00008661"/>
    </source>
</evidence>
<feature type="region of interest" description="Disordered" evidence="11">
    <location>
        <begin position="174"/>
        <end position="204"/>
    </location>
</feature>
<evidence type="ECO:0000256" key="7">
    <source>
        <dbReference type="ARBA" id="ARBA00022989"/>
    </source>
</evidence>
<evidence type="ECO:0000256" key="5">
    <source>
        <dbReference type="ARBA" id="ARBA00022692"/>
    </source>
</evidence>
<dbReference type="GO" id="GO:0000139">
    <property type="term" value="C:Golgi membrane"/>
    <property type="evidence" value="ECO:0007669"/>
    <property type="project" value="UniProtKB-SubCell"/>
</dbReference>
<comment type="caution">
    <text evidence="12">The sequence shown here is derived from an EMBL/GenBank/DDBJ whole genome shotgun (WGS) entry which is preliminary data.</text>
</comment>
<feature type="transmembrane region" description="Helical" evidence="10">
    <location>
        <begin position="34"/>
        <end position="53"/>
    </location>
</feature>
<keyword evidence="9 10" id="KW-0472">Membrane</keyword>
<gene>
    <name evidence="12" type="ORF">EHS24_001194</name>
</gene>
<evidence type="ECO:0000256" key="1">
    <source>
        <dbReference type="ARBA" id="ARBA00004323"/>
    </source>
</evidence>
<evidence type="ECO:0000313" key="12">
    <source>
        <dbReference type="EMBL" id="RSH79156.1"/>
    </source>
</evidence>
<accession>A0A427XJZ1</accession>
<dbReference type="GO" id="GO:0016758">
    <property type="term" value="F:hexosyltransferase activity"/>
    <property type="evidence" value="ECO:0007669"/>
    <property type="project" value="InterPro"/>
</dbReference>
<evidence type="ECO:0000256" key="11">
    <source>
        <dbReference type="SAM" id="MobiDB-lite"/>
    </source>
</evidence>
<dbReference type="GeneID" id="39585737"/>
<comment type="similarity">
    <text evidence="2 10">Belongs to the glycosyltransferase 31 family.</text>
</comment>
<keyword evidence="6 10" id="KW-0735">Signal-anchor</keyword>
<feature type="compositionally biased region" description="Basic and acidic residues" evidence="11">
    <location>
        <begin position="423"/>
        <end position="436"/>
    </location>
</feature>
<comment type="subcellular location">
    <subcellularLocation>
        <location evidence="1 10">Golgi apparatus membrane</location>
        <topology evidence="1 10">Single-pass type II membrane protein</topology>
    </subcellularLocation>
</comment>
<reference evidence="12 13" key="1">
    <citation type="submission" date="2018-11" db="EMBL/GenBank/DDBJ databases">
        <title>Genome sequence of Apiotrichum porosum DSM 27194.</title>
        <authorList>
            <person name="Aliyu H."/>
            <person name="Gorte O."/>
            <person name="Ochsenreither K."/>
        </authorList>
    </citation>
    <scope>NUCLEOTIDE SEQUENCE [LARGE SCALE GENOMIC DNA]</scope>
    <source>
        <strain evidence="12 13">DSM 27194</strain>
    </source>
</reference>
<dbReference type="STRING" id="105984.A0A427XJZ1"/>
<dbReference type="EMBL" id="RSCE01000010">
    <property type="protein sequence ID" value="RSH79156.1"/>
    <property type="molecule type" value="Genomic_DNA"/>
</dbReference>
<organism evidence="12 13">
    <name type="scientific">Apiotrichum porosum</name>
    <dbReference type="NCBI Taxonomy" id="105984"/>
    <lineage>
        <taxon>Eukaryota</taxon>
        <taxon>Fungi</taxon>
        <taxon>Dikarya</taxon>
        <taxon>Basidiomycota</taxon>
        <taxon>Agaricomycotina</taxon>
        <taxon>Tremellomycetes</taxon>
        <taxon>Trichosporonales</taxon>
        <taxon>Trichosporonaceae</taxon>
        <taxon>Apiotrichum</taxon>
    </lineage>
</organism>
<keyword evidence="8 10" id="KW-0333">Golgi apparatus</keyword>
<feature type="region of interest" description="Disordered" evidence="11">
    <location>
        <begin position="418"/>
        <end position="443"/>
    </location>
</feature>
<dbReference type="AlphaFoldDB" id="A0A427XJZ1"/>
<keyword evidence="3 10" id="KW-0328">Glycosyltransferase</keyword>
<evidence type="ECO:0000313" key="13">
    <source>
        <dbReference type="Proteomes" id="UP000279236"/>
    </source>
</evidence>
<keyword evidence="4" id="KW-0808">Transferase</keyword>
<dbReference type="EC" id="2.4.1.-" evidence="10"/>
<dbReference type="PANTHER" id="PTHR11214:SF351">
    <property type="entry name" value="BETA-1,3-GALACTOSYLTRANSFERASE PVG3"/>
    <property type="match status" value="1"/>
</dbReference>
<name>A0A427XJZ1_9TREE</name>
<sequence>MTLPLSRAPQRSTPSHPLSIPAAVRSVIRPVWRIRTVATCLVLAIVCLVLVGLTTSNEAANALLASSLAQLPAAVQPVPPAVPSIEVEPEVEEPPPPPLDRSFEEPDFSLLSGKQPHEIGCDVSLEGPDAGPLVFVGIFSTAARKGRRDLYRKHILPDFPDNLITTKFIIGMPPYDVEEPDPENPENSENPETTTTTTKKKKKGKSREVVLEELIREMNEHNDIVLLDIIDNIDFGKTHEYYKWLAKEYAGDGPLKGRPRFVMKADDDTVFVMPNLISNFRDLDCAQNIYWGTSAGRSGHFNDYFRGLAYALSWPLVSWIGSANMPEPHTVKIEDARTGQWLRALDPATDPVQRIDLGWMMGDWNQLDITVNTVAFHWLKLDEWVPEIHDRVKGVWNEAGRPYGEQNGVERRISVAMGKSRPKKAEEEHQRQKELGWDVGNNF</sequence>
<evidence type="ECO:0000256" key="6">
    <source>
        <dbReference type="ARBA" id="ARBA00022968"/>
    </source>
</evidence>
<keyword evidence="5 10" id="KW-0812">Transmembrane</keyword>
<protein>
    <recommendedName>
        <fullName evidence="10">Hexosyltransferase</fullName>
        <ecNumber evidence="10">2.4.1.-</ecNumber>
    </recommendedName>
</protein>
<proteinExistence type="inferred from homology"/>
<dbReference type="RefSeq" id="XP_028474303.1">
    <property type="nucleotide sequence ID" value="XM_028616996.1"/>
</dbReference>
<evidence type="ECO:0000256" key="3">
    <source>
        <dbReference type="ARBA" id="ARBA00022676"/>
    </source>
</evidence>
<keyword evidence="7 10" id="KW-1133">Transmembrane helix</keyword>
<evidence type="ECO:0000256" key="9">
    <source>
        <dbReference type="ARBA" id="ARBA00023136"/>
    </source>
</evidence>
<evidence type="ECO:0000256" key="8">
    <source>
        <dbReference type="ARBA" id="ARBA00023034"/>
    </source>
</evidence>
<dbReference type="OrthoDB" id="2139606at2759"/>
<dbReference type="Gene3D" id="3.90.550.50">
    <property type="match status" value="1"/>
</dbReference>
<evidence type="ECO:0000256" key="10">
    <source>
        <dbReference type="RuleBase" id="RU363063"/>
    </source>
</evidence>
<evidence type="ECO:0000256" key="4">
    <source>
        <dbReference type="ARBA" id="ARBA00022679"/>
    </source>
</evidence>
<feature type="compositionally biased region" description="Low complexity" evidence="11">
    <location>
        <begin position="187"/>
        <end position="197"/>
    </location>
</feature>
<keyword evidence="13" id="KW-1185">Reference proteome</keyword>
<dbReference type="InterPro" id="IPR002659">
    <property type="entry name" value="Glyco_trans_31"/>
</dbReference>